<evidence type="ECO:0000313" key="2">
    <source>
        <dbReference type="Proteomes" id="UP000219453"/>
    </source>
</evidence>
<evidence type="ECO:0008006" key="3">
    <source>
        <dbReference type="Google" id="ProtNLM"/>
    </source>
</evidence>
<dbReference type="RefSeq" id="WP_179747516.1">
    <property type="nucleotide sequence ID" value="NZ_OBEJ01000009.1"/>
</dbReference>
<dbReference type="EMBL" id="OBEJ01000009">
    <property type="protein sequence ID" value="SNZ18243.1"/>
    <property type="molecule type" value="Genomic_DNA"/>
</dbReference>
<accession>A0A285PAJ2</accession>
<dbReference type="AlphaFoldDB" id="A0A285PAJ2"/>
<gene>
    <name evidence="1" type="ORF">SAMN06269185_3306</name>
</gene>
<proteinExistence type="predicted"/>
<name>A0A285PAJ2_NATPI</name>
<dbReference type="OrthoDB" id="378020at2157"/>
<reference evidence="1 2" key="1">
    <citation type="submission" date="2017-09" db="EMBL/GenBank/DDBJ databases">
        <authorList>
            <person name="Ehlers B."/>
            <person name="Leendertz F.H."/>
        </authorList>
    </citation>
    <scope>NUCLEOTIDE SEQUENCE [LARGE SCALE GENOMIC DNA]</scope>
    <source>
        <strain evidence="1 2">DSM 27208</strain>
    </source>
</reference>
<sequence length="55" mass="6151">MAKQLSVRIDDELEELIQKEQDEVPYDVPQSEIVRTALREHLSGNATAAKTVVAD</sequence>
<protein>
    <recommendedName>
        <fullName evidence="3">Ribbon-helix-helix protein, copG family</fullName>
    </recommendedName>
</protein>
<dbReference type="Proteomes" id="UP000219453">
    <property type="component" value="Unassembled WGS sequence"/>
</dbReference>
<organism evidence="1 2">
    <name type="scientific">Natronoarchaeum philippinense</name>
    <dbReference type="NCBI Taxonomy" id="558529"/>
    <lineage>
        <taxon>Archaea</taxon>
        <taxon>Methanobacteriati</taxon>
        <taxon>Methanobacteriota</taxon>
        <taxon>Stenosarchaea group</taxon>
        <taxon>Halobacteria</taxon>
        <taxon>Halobacteriales</taxon>
        <taxon>Natronoarchaeaceae</taxon>
    </lineage>
</organism>
<evidence type="ECO:0000313" key="1">
    <source>
        <dbReference type="EMBL" id="SNZ18243.1"/>
    </source>
</evidence>
<keyword evidence="2" id="KW-1185">Reference proteome</keyword>